<accession>A0A1I5DKI4</accession>
<dbReference type="AlphaFoldDB" id="A0A1I5DKI4"/>
<keyword evidence="2" id="KW-1185">Reference proteome</keyword>
<protein>
    <submittedName>
        <fullName evidence="1">Uncharacterized protein</fullName>
    </submittedName>
</protein>
<dbReference type="EMBL" id="FOVN01000008">
    <property type="protein sequence ID" value="SFN99686.1"/>
    <property type="molecule type" value="Genomic_DNA"/>
</dbReference>
<dbReference type="STRING" id="649333.SAMN04487989_10889"/>
<evidence type="ECO:0000313" key="1">
    <source>
        <dbReference type="EMBL" id="SFN99686.1"/>
    </source>
</evidence>
<evidence type="ECO:0000313" key="2">
    <source>
        <dbReference type="Proteomes" id="UP000198705"/>
    </source>
</evidence>
<proteinExistence type="predicted"/>
<dbReference type="Proteomes" id="UP000198705">
    <property type="component" value="Unassembled WGS sequence"/>
</dbReference>
<organism evidence="1 2">
    <name type="scientific">Bizionia echini</name>
    <dbReference type="NCBI Taxonomy" id="649333"/>
    <lineage>
        <taxon>Bacteria</taxon>
        <taxon>Pseudomonadati</taxon>
        <taxon>Bacteroidota</taxon>
        <taxon>Flavobacteriia</taxon>
        <taxon>Flavobacteriales</taxon>
        <taxon>Flavobacteriaceae</taxon>
        <taxon>Bizionia</taxon>
    </lineage>
</organism>
<reference evidence="2" key="1">
    <citation type="submission" date="2016-10" db="EMBL/GenBank/DDBJ databases">
        <authorList>
            <person name="Varghese N."/>
            <person name="Submissions S."/>
        </authorList>
    </citation>
    <scope>NUCLEOTIDE SEQUENCE [LARGE SCALE GENOMIC DNA]</scope>
    <source>
        <strain evidence="2">DSM 23925</strain>
    </source>
</reference>
<gene>
    <name evidence="1" type="ORF">SAMN04487989_10889</name>
</gene>
<sequence length="225" mass="25120">MTVIFQIMRKLSFVFILLIGLPFAFISCDEDDVIINPPDNGIVLTSENNLYEGDLYILYLEEEIISTENTIFMLQDLIDNNQGTPEIELQLNEAEQQLDILNSNLAIQMGIEAEYVLPPRVPRRPPNPPPPPSPCIGCVPLAGGFSFITMTPDIANLNIRILDYNTEEEIETVTFGSFVPSENYNGVVSIQPASLNNFTGQVILIVERQDINGATASYSLNVRFY</sequence>
<name>A0A1I5DKI4_9FLAO</name>